<dbReference type="Pfam" id="PF04333">
    <property type="entry name" value="MlaA"/>
    <property type="match status" value="1"/>
</dbReference>
<dbReference type="STRING" id="314276.OS145_11262"/>
<reference evidence="1 2" key="1">
    <citation type="journal article" date="2018" name="Nat. Biotechnol.">
        <title>A standardized bacterial taxonomy based on genome phylogeny substantially revises the tree of life.</title>
        <authorList>
            <person name="Parks D.H."/>
            <person name="Chuvochina M."/>
            <person name="Waite D.W."/>
            <person name="Rinke C."/>
            <person name="Skarshewski A."/>
            <person name="Chaumeil P.A."/>
            <person name="Hugenholtz P."/>
        </authorList>
    </citation>
    <scope>NUCLEOTIDE SEQUENCE [LARGE SCALE GENOMIC DNA]</scope>
    <source>
        <strain evidence="1">UBA9360</strain>
    </source>
</reference>
<sequence>SNYFPYTEISDDWDIPRYTVKGLSLRLRLRDQEQVLENSLDPYTFVKEAYYQNWNYEVYDGNPPPDVEADEAEFTEQP</sequence>
<comment type="caution">
    <text evidence="1">The sequence shown here is derived from an EMBL/GenBank/DDBJ whole genome shotgun (WGS) entry which is preliminary data.</text>
</comment>
<proteinExistence type="predicted"/>
<dbReference type="InterPro" id="IPR007428">
    <property type="entry name" value="MlaA"/>
</dbReference>
<accession>A0A348WQH7</accession>
<protein>
    <submittedName>
        <fullName evidence="1">Uncharacterized protein</fullName>
    </submittedName>
</protein>
<dbReference type="Proteomes" id="UP000262878">
    <property type="component" value="Unassembled WGS sequence"/>
</dbReference>
<dbReference type="GO" id="GO:0016020">
    <property type="term" value="C:membrane"/>
    <property type="evidence" value="ECO:0007669"/>
    <property type="project" value="InterPro"/>
</dbReference>
<evidence type="ECO:0000313" key="2">
    <source>
        <dbReference type="Proteomes" id="UP000262878"/>
    </source>
</evidence>
<gene>
    <name evidence="1" type="ORF">DCR58_08400</name>
</gene>
<name>A0A348WQH7_9GAMM</name>
<dbReference type="EMBL" id="DMUP01000198">
    <property type="protein sequence ID" value="HAR56789.1"/>
    <property type="molecule type" value="Genomic_DNA"/>
</dbReference>
<feature type="non-terminal residue" evidence="1">
    <location>
        <position position="1"/>
    </location>
</feature>
<evidence type="ECO:0000313" key="1">
    <source>
        <dbReference type="EMBL" id="HAR56789.1"/>
    </source>
</evidence>
<organism evidence="1 2">
    <name type="scientific">Idiomarina baltica</name>
    <dbReference type="NCBI Taxonomy" id="190892"/>
    <lineage>
        <taxon>Bacteria</taxon>
        <taxon>Pseudomonadati</taxon>
        <taxon>Pseudomonadota</taxon>
        <taxon>Gammaproteobacteria</taxon>
        <taxon>Alteromonadales</taxon>
        <taxon>Idiomarinaceae</taxon>
        <taxon>Idiomarina</taxon>
    </lineage>
</organism>
<dbReference type="AlphaFoldDB" id="A0A348WQH7"/>